<dbReference type="Pfam" id="PF10171">
    <property type="entry name" value="Tim29"/>
    <property type="match status" value="1"/>
</dbReference>
<dbReference type="EMBL" id="JAWQEG010002137">
    <property type="protein sequence ID" value="KAK3874107.1"/>
    <property type="molecule type" value="Genomic_DNA"/>
</dbReference>
<sequence length="248" mass="28958">MLKKEAGLTVDLTQHTGPTAITTREMKMSTLYVVRHLSSLTKKMSWRIRLPEKLKGGFLEKWGQYWSTVAYDYKEVAVDVVADSRRRPLKASLYVSLIAGYLYAVRTNPEQLDYQDTLQRYMNESAMVSSKVRNPEVDSHFNYMVDCYTHGLVRRLSLGFCSFLWIDNYSTVCGVFKSQCEYLKPRYLTFHERILDVGFLGRWWVIDTKMEEFDINPQEWLGSSPEESNIKIFWNTVKNKLSQAIPVM</sequence>
<keyword evidence="2" id="KW-1185">Reference proteome</keyword>
<reference evidence="1" key="1">
    <citation type="submission" date="2023-10" db="EMBL/GenBank/DDBJ databases">
        <title>Genome assemblies of two species of porcelain crab, Petrolisthes cinctipes and Petrolisthes manimaculis (Anomura: Porcellanidae).</title>
        <authorList>
            <person name="Angst P."/>
        </authorList>
    </citation>
    <scope>NUCLEOTIDE SEQUENCE</scope>
    <source>
        <strain evidence="1">PB745_01</strain>
        <tissue evidence="1">Gill</tissue>
    </source>
</reference>
<dbReference type="InterPro" id="IPR019322">
    <property type="entry name" value="TIMM29"/>
</dbReference>
<proteinExistence type="predicted"/>
<organism evidence="1 2">
    <name type="scientific">Petrolisthes cinctipes</name>
    <name type="common">Flat porcelain crab</name>
    <dbReference type="NCBI Taxonomy" id="88211"/>
    <lineage>
        <taxon>Eukaryota</taxon>
        <taxon>Metazoa</taxon>
        <taxon>Ecdysozoa</taxon>
        <taxon>Arthropoda</taxon>
        <taxon>Crustacea</taxon>
        <taxon>Multicrustacea</taxon>
        <taxon>Malacostraca</taxon>
        <taxon>Eumalacostraca</taxon>
        <taxon>Eucarida</taxon>
        <taxon>Decapoda</taxon>
        <taxon>Pleocyemata</taxon>
        <taxon>Anomura</taxon>
        <taxon>Galatheoidea</taxon>
        <taxon>Porcellanidae</taxon>
        <taxon>Petrolisthes</taxon>
    </lineage>
</organism>
<dbReference type="PANTHER" id="PTHR21435:SF1">
    <property type="entry name" value="MITOCHONDRIAL IMPORT INNER MEMBRANE TRANSLOCASE SUBUNIT TIM29"/>
    <property type="match status" value="1"/>
</dbReference>
<name>A0AAE1FH60_PETCI</name>
<dbReference type="AlphaFoldDB" id="A0AAE1FH60"/>
<protein>
    <recommendedName>
        <fullName evidence="3">Mitochondrial import inner membrane translocase subunit Tim29</fullName>
    </recommendedName>
</protein>
<evidence type="ECO:0008006" key="3">
    <source>
        <dbReference type="Google" id="ProtNLM"/>
    </source>
</evidence>
<evidence type="ECO:0000313" key="2">
    <source>
        <dbReference type="Proteomes" id="UP001286313"/>
    </source>
</evidence>
<dbReference type="PANTHER" id="PTHR21435">
    <property type="entry name" value="MITOCHONDRIAL IMPORT INNER MEMBRANE TRANSLOCASE SUBUNIT TIM29"/>
    <property type="match status" value="1"/>
</dbReference>
<dbReference type="Proteomes" id="UP001286313">
    <property type="component" value="Unassembled WGS sequence"/>
</dbReference>
<comment type="caution">
    <text evidence="1">The sequence shown here is derived from an EMBL/GenBank/DDBJ whole genome shotgun (WGS) entry which is preliminary data.</text>
</comment>
<accession>A0AAE1FH60</accession>
<dbReference type="GO" id="GO:0042721">
    <property type="term" value="C:TIM22 mitochondrial import inner membrane insertion complex"/>
    <property type="evidence" value="ECO:0007669"/>
    <property type="project" value="InterPro"/>
</dbReference>
<gene>
    <name evidence="1" type="ORF">Pcinc_020942</name>
</gene>
<evidence type="ECO:0000313" key="1">
    <source>
        <dbReference type="EMBL" id="KAK3874107.1"/>
    </source>
</evidence>
<dbReference type="GO" id="GO:0045039">
    <property type="term" value="P:protein insertion into mitochondrial inner membrane"/>
    <property type="evidence" value="ECO:0007669"/>
    <property type="project" value="TreeGrafter"/>
</dbReference>